<accession>A0A6J5FC20</accession>
<dbReference type="EMBL" id="CADIKH010000175">
    <property type="protein sequence ID" value="CAB3774806.1"/>
    <property type="molecule type" value="Genomic_DNA"/>
</dbReference>
<dbReference type="AlphaFoldDB" id="A0A6J5FC20"/>
<organism evidence="1 2">
    <name type="scientific">Paraburkholderia humisilvae</name>
    <dbReference type="NCBI Taxonomy" id="627669"/>
    <lineage>
        <taxon>Bacteria</taxon>
        <taxon>Pseudomonadati</taxon>
        <taxon>Pseudomonadota</taxon>
        <taxon>Betaproteobacteria</taxon>
        <taxon>Burkholderiales</taxon>
        <taxon>Burkholderiaceae</taxon>
        <taxon>Paraburkholderia</taxon>
    </lineage>
</organism>
<evidence type="ECO:0000313" key="2">
    <source>
        <dbReference type="Proteomes" id="UP000494363"/>
    </source>
</evidence>
<protein>
    <submittedName>
        <fullName evidence="1">Uncharacterized protein</fullName>
    </submittedName>
</protein>
<name>A0A6J5FC20_9BURK</name>
<dbReference type="Proteomes" id="UP000494363">
    <property type="component" value="Unassembled WGS sequence"/>
</dbReference>
<sequence length="96" mass="10802">MDGISNREIIILCVRLYLRYKLSLRDLVGMMAKRRSSLAHTTILRRVRRYTPEFVKRWNRFATPAGSLVACRRDLAEGSGQVGLPVSGGGIGLARR</sequence>
<keyword evidence="2" id="KW-1185">Reference proteome</keyword>
<reference evidence="1 2" key="1">
    <citation type="submission" date="2020-04" db="EMBL/GenBank/DDBJ databases">
        <authorList>
            <person name="De Canck E."/>
        </authorList>
    </citation>
    <scope>NUCLEOTIDE SEQUENCE [LARGE SCALE GENOMIC DNA]</scope>
    <source>
        <strain evidence="1 2">LMG 29542</strain>
    </source>
</reference>
<evidence type="ECO:0000313" key="1">
    <source>
        <dbReference type="EMBL" id="CAB3774806.1"/>
    </source>
</evidence>
<proteinExistence type="predicted"/>
<gene>
    <name evidence="1" type="ORF">LMG29542_08188</name>
</gene>